<evidence type="ECO:0000256" key="5">
    <source>
        <dbReference type="ARBA" id="ARBA00022833"/>
    </source>
</evidence>
<accession>A0A1R2CG55</accession>
<organism evidence="10 11">
    <name type="scientific">Stentor coeruleus</name>
    <dbReference type="NCBI Taxonomy" id="5963"/>
    <lineage>
        <taxon>Eukaryota</taxon>
        <taxon>Sar</taxon>
        <taxon>Alveolata</taxon>
        <taxon>Ciliophora</taxon>
        <taxon>Postciliodesmatophora</taxon>
        <taxon>Heterotrichea</taxon>
        <taxon>Heterotrichida</taxon>
        <taxon>Stentoridae</taxon>
        <taxon>Stentor</taxon>
    </lineage>
</organism>
<dbReference type="CDD" id="cd00065">
    <property type="entry name" value="FYVE_like_SF"/>
    <property type="match status" value="1"/>
</dbReference>
<keyword evidence="6" id="KW-0067">ATP-binding</keyword>
<dbReference type="InterPro" id="IPR017455">
    <property type="entry name" value="Znf_FYVE-rel"/>
</dbReference>
<dbReference type="GO" id="GO:0005524">
    <property type="term" value="F:ATP binding"/>
    <property type="evidence" value="ECO:0007669"/>
    <property type="project" value="UniProtKB-KW"/>
</dbReference>
<dbReference type="PANTHER" id="PTHR45832">
    <property type="entry name" value="SERINE/THREONINE-PROTEIN KINASE SAMKA-RELATED-RELATED"/>
    <property type="match status" value="1"/>
</dbReference>
<keyword evidence="2" id="KW-0479">Metal-binding</keyword>
<keyword evidence="4 7" id="KW-0863">Zinc-finger</keyword>
<evidence type="ECO:0000256" key="7">
    <source>
        <dbReference type="PROSITE-ProRule" id="PRU00091"/>
    </source>
</evidence>
<dbReference type="SUPFAM" id="SSF57903">
    <property type="entry name" value="FYVE/PHD zinc finger"/>
    <property type="match status" value="1"/>
</dbReference>
<dbReference type="OrthoDB" id="312324at2759"/>
<dbReference type="Proteomes" id="UP000187209">
    <property type="component" value="Unassembled WGS sequence"/>
</dbReference>
<dbReference type="SUPFAM" id="SSF56112">
    <property type="entry name" value="Protein kinase-like (PK-like)"/>
    <property type="match status" value="1"/>
</dbReference>
<evidence type="ECO:0000256" key="1">
    <source>
        <dbReference type="ARBA" id="ARBA00008874"/>
    </source>
</evidence>
<dbReference type="Gene3D" id="3.30.40.10">
    <property type="entry name" value="Zinc/RING finger domain, C3HC4 (zinc finger)"/>
    <property type="match status" value="1"/>
</dbReference>
<dbReference type="Gene3D" id="1.10.510.10">
    <property type="entry name" value="Transferase(Phosphotransferase) domain 1"/>
    <property type="match status" value="1"/>
</dbReference>
<evidence type="ECO:0000256" key="3">
    <source>
        <dbReference type="ARBA" id="ARBA00022741"/>
    </source>
</evidence>
<evidence type="ECO:0000313" key="11">
    <source>
        <dbReference type="Proteomes" id="UP000187209"/>
    </source>
</evidence>
<dbReference type="GO" id="GO:0008270">
    <property type="term" value="F:zinc ion binding"/>
    <property type="evidence" value="ECO:0007669"/>
    <property type="project" value="UniProtKB-KW"/>
</dbReference>
<evidence type="ECO:0000313" key="10">
    <source>
        <dbReference type="EMBL" id="OMJ87983.1"/>
    </source>
</evidence>
<dbReference type="EMBL" id="MPUH01000162">
    <property type="protein sequence ID" value="OMJ87983.1"/>
    <property type="molecule type" value="Genomic_DNA"/>
</dbReference>
<keyword evidence="5" id="KW-0862">Zinc</keyword>
<evidence type="ECO:0000256" key="2">
    <source>
        <dbReference type="ARBA" id="ARBA00022723"/>
    </source>
</evidence>
<evidence type="ECO:0000256" key="6">
    <source>
        <dbReference type="ARBA" id="ARBA00022840"/>
    </source>
</evidence>
<sequence length="378" mass="43424">MDSSSVDFSKARSGYCHLCQKRLFFLIGGTRCDICNYKFCSQCISNAEMIENDDSIKKVCDLCAIQLSSSKDDLNPMPDKKKFISEIHNVCQIIERNPELEYTKEKQIAAGNFGRVYKVFNNTNGHNYAAKVFIPENVEERKMILNEFALTKLSCHANIIEYYCIYEFGRSIWIIQELMDIPLSNLINPIEIMPENIIVHILKSILLAINFIHRKHRIHRDIKSDNVLLDFTGMIKLCDLGFAAQLISEKQMRTTMAGTHAWIAPEIVKNLRYDTKVDIWSFGILSLELIEGEPPYFRMGPNEILANILTKEFKLKNPNCVSQPLAEAIQGCLEKDPRQRKSANELLKMPVFESSNISQENFAQFVVYFNRKLNGSQN</sequence>
<dbReference type="Pfam" id="PF00069">
    <property type="entry name" value="Pkinase"/>
    <property type="match status" value="1"/>
</dbReference>
<dbReference type="InterPro" id="IPR011011">
    <property type="entry name" value="Znf_FYVE_PHD"/>
</dbReference>
<dbReference type="InterPro" id="IPR011009">
    <property type="entry name" value="Kinase-like_dom_sf"/>
</dbReference>
<dbReference type="PANTHER" id="PTHR45832:SF22">
    <property type="entry name" value="SERINE_THREONINE-PROTEIN KINASE SAMKA-RELATED"/>
    <property type="match status" value="1"/>
</dbReference>
<evidence type="ECO:0000259" key="9">
    <source>
        <dbReference type="PROSITE" id="PS50178"/>
    </source>
</evidence>
<protein>
    <recommendedName>
        <fullName evidence="12">Protein kinase domain-containing protein</fullName>
    </recommendedName>
</protein>
<evidence type="ECO:0008006" key="12">
    <source>
        <dbReference type="Google" id="ProtNLM"/>
    </source>
</evidence>
<comment type="caution">
    <text evidence="10">The sequence shown here is derived from an EMBL/GenBank/DDBJ whole genome shotgun (WGS) entry which is preliminary data.</text>
</comment>
<gene>
    <name evidence="10" type="ORF">SteCoe_10134</name>
</gene>
<dbReference type="InterPro" id="IPR000719">
    <property type="entry name" value="Prot_kinase_dom"/>
</dbReference>
<proteinExistence type="inferred from homology"/>
<evidence type="ECO:0000259" key="8">
    <source>
        <dbReference type="PROSITE" id="PS50011"/>
    </source>
</evidence>
<dbReference type="GO" id="GO:0004672">
    <property type="term" value="F:protein kinase activity"/>
    <property type="evidence" value="ECO:0007669"/>
    <property type="project" value="InterPro"/>
</dbReference>
<dbReference type="PROSITE" id="PS50178">
    <property type="entry name" value="ZF_FYVE"/>
    <property type="match status" value="1"/>
</dbReference>
<feature type="domain" description="Protein kinase" evidence="8">
    <location>
        <begin position="102"/>
        <end position="352"/>
    </location>
</feature>
<dbReference type="PROSITE" id="PS50011">
    <property type="entry name" value="PROTEIN_KINASE_DOM"/>
    <property type="match status" value="1"/>
</dbReference>
<evidence type="ECO:0000256" key="4">
    <source>
        <dbReference type="ARBA" id="ARBA00022771"/>
    </source>
</evidence>
<name>A0A1R2CG55_9CILI</name>
<dbReference type="InterPro" id="IPR013083">
    <property type="entry name" value="Znf_RING/FYVE/PHD"/>
</dbReference>
<dbReference type="SMART" id="SM00220">
    <property type="entry name" value="S_TKc"/>
    <property type="match status" value="1"/>
</dbReference>
<dbReference type="InterPro" id="IPR051931">
    <property type="entry name" value="PAK3-like"/>
</dbReference>
<keyword evidence="11" id="KW-1185">Reference proteome</keyword>
<dbReference type="AlphaFoldDB" id="A0A1R2CG55"/>
<keyword evidence="3" id="KW-0547">Nucleotide-binding</keyword>
<reference evidence="10 11" key="1">
    <citation type="submission" date="2016-11" db="EMBL/GenBank/DDBJ databases">
        <title>The macronuclear genome of Stentor coeruleus: a giant cell with tiny introns.</title>
        <authorList>
            <person name="Slabodnick M."/>
            <person name="Ruby J.G."/>
            <person name="Reiff S.B."/>
            <person name="Swart E.C."/>
            <person name="Gosai S."/>
            <person name="Prabakaran S."/>
            <person name="Witkowska E."/>
            <person name="Larue G.E."/>
            <person name="Fisher S."/>
            <person name="Freeman R.M."/>
            <person name="Gunawardena J."/>
            <person name="Chu W."/>
            <person name="Stover N.A."/>
            <person name="Gregory B.D."/>
            <person name="Nowacki M."/>
            <person name="Derisi J."/>
            <person name="Roy S.W."/>
            <person name="Marshall W.F."/>
            <person name="Sood P."/>
        </authorList>
    </citation>
    <scope>NUCLEOTIDE SEQUENCE [LARGE SCALE GENOMIC DNA]</scope>
    <source>
        <strain evidence="10">WM001</strain>
    </source>
</reference>
<comment type="similarity">
    <text evidence="1">Belongs to the protein kinase superfamily. STE Ser/Thr protein kinase family. STE20 subfamily.</text>
</comment>
<feature type="domain" description="FYVE-type" evidence="9">
    <location>
        <begin position="10"/>
        <end position="68"/>
    </location>
</feature>